<dbReference type="InterPro" id="IPR036388">
    <property type="entry name" value="WH-like_DNA-bd_sf"/>
</dbReference>
<feature type="domain" description="Conserved virulence factor B-like winged helix" evidence="3">
    <location>
        <begin position="218"/>
        <end position="275"/>
    </location>
</feature>
<dbReference type="PANTHER" id="PTHR37296">
    <property type="entry name" value="CONSERVED VIRULENCE FACTOR B"/>
    <property type="match status" value="1"/>
</dbReference>
<evidence type="ECO:0000259" key="2">
    <source>
        <dbReference type="Pfam" id="PF13509"/>
    </source>
</evidence>
<evidence type="ECO:0000313" key="4">
    <source>
        <dbReference type="EMBL" id="MFC6441384.1"/>
    </source>
</evidence>
<reference evidence="5" key="1">
    <citation type="journal article" date="2019" name="Int. J. Syst. Evol. Microbiol.">
        <title>The Global Catalogue of Microorganisms (GCM) 10K type strain sequencing project: providing services to taxonomists for standard genome sequencing and annotation.</title>
        <authorList>
            <consortium name="The Broad Institute Genomics Platform"/>
            <consortium name="The Broad Institute Genome Sequencing Center for Infectious Disease"/>
            <person name="Wu L."/>
            <person name="Ma J."/>
        </authorList>
    </citation>
    <scope>NUCLEOTIDE SEQUENCE [LARGE SCALE GENOMIC DNA]</scope>
    <source>
        <strain evidence="5">CGMCC 1.16031</strain>
    </source>
</reference>
<dbReference type="PANTHER" id="PTHR37296:SF1">
    <property type="entry name" value="CONSERVED VIRULENCE FACTOR B"/>
    <property type="match status" value="1"/>
</dbReference>
<comment type="caution">
    <text evidence="4">The sequence shown here is derived from an EMBL/GenBank/DDBJ whole genome shotgun (WGS) entry which is preliminary data.</text>
</comment>
<dbReference type="Gene3D" id="1.10.10.10">
    <property type="entry name" value="Winged helix-like DNA-binding domain superfamily/Winged helix DNA-binding domain"/>
    <property type="match status" value="1"/>
</dbReference>
<dbReference type="EMBL" id="JBHSUS010000001">
    <property type="protein sequence ID" value="MFC6441384.1"/>
    <property type="molecule type" value="Genomic_DNA"/>
</dbReference>
<protein>
    <submittedName>
        <fullName evidence="4">S1 RNA-binding domain-containing protein</fullName>
    </submittedName>
</protein>
<keyword evidence="5" id="KW-1185">Reference proteome</keyword>
<sequence>MLQIGKSQTLTFDEEIPYGAYLICEDGERIMLPLSQLPEDANVGDALTVFVYQDHDGQLTATTRMPVMQVGECGYVKVVGTNPGGAFVDWGLDKDLFVPKKQQDKPMEVGKSYVVVPYLDERDGRLTGSSKLHQHLREKNVYFQAGEKVNLLICGRSDLGYKAVVNNHSLGLLYQDDVFQRLRIGESVSGYIKQIRPDGKIDLTLRAPAGQDRDELSDKILQHLAEQGGVSAITDKADPNLIYRVFGVSKGDYKKAIGALYKQQKISLSKTEIRLLD</sequence>
<dbReference type="InterPro" id="IPR014464">
    <property type="entry name" value="CvfB_fam"/>
</dbReference>
<dbReference type="RefSeq" id="WP_131257852.1">
    <property type="nucleotide sequence ID" value="NZ_JBHSUS010000001.1"/>
</dbReference>
<evidence type="ECO:0000259" key="3">
    <source>
        <dbReference type="Pfam" id="PF17783"/>
    </source>
</evidence>
<accession>A0ABW1XMX3</accession>
<evidence type="ECO:0000256" key="1">
    <source>
        <dbReference type="PIRNR" id="PIRNR012524"/>
    </source>
</evidence>
<dbReference type="Pfam" id="PF17783">
    <property type="entry name" value="WHD_CvfB"/>
    <property type="match status" value="1"/>
</dbReference>
<dbReference type="Gene3D" id="2.40.50.140">
    <property type="entry name" value="Nucleic acid-binding proteins"/>
    <property type="match status" value="1"/>
</dbReference>
<dbReference type="Pfam" id="PF13509">
    <property type="entry name" value="S1_2"/>
    <property type="match status" value="1"/>
</dbReference>
<evidence type="ECO:0000313" key="5">
    <source>
        <dbReference type="Proteomes" id="UP001596364"/>
    </source>
</evidence>
<organism evidence="4 5">
    <name type="scientific">Pseudobowmanella zhangzhouensis</name>
    <dbReference type="NCBI Taxonomy" id="1537679"/>
    <lineage>
        <taxon>Bacteria</taxon>
        <taxon>Pseudomonadati</taxon>
        <taxon>Pseudomonadota</taxon>
        <taxon>Gammaproteobacteria</taxon>
        <taxon>Alteromonadales</taxon>
        <taxon>Alteromonadaceae</taxon>
    </lineage>
</organism>
<dbReference type="Proteomes" id="UP001596364">
    <property type="component" value="Unassembled WGS sequence"/>
</dbReference>
<dbReference type="PIRSF" id="PIRSF012524">
    <property type="entry name" value="YitL_S1"/>
    <property type="match status" value="1"/>
</dbReference>
<dbReference type="InterPro" id="IPR012340">
    <property type="entry name" value="NA-bd_OB-fold"/>
</dbReference>
<feature type="domain" description="Conserved virulence factor B first S1" evidence="2">
    <location>
        <begin position="4"/>
        <end position="63"/>
    </location>
</feature>
<dbReference type="InterPro" id="IPR039566">
    <property type="entry name" value="CvfB_S1_st"/>
</dbReference>
<name>A0ABW1XMX3_9ALTE</name>
<proteinExistence type="inferred from homology"/>
<gene>
    <name evidence="4" type="ORF">ACFP85_14620</name>
</gene>
<comment type="similarity">
    <text evidence="1">Belongs to the CvfB family.</text>
</comment>
<dbReference type="InterPro" id="IPR040764">
    <property type="entry name" value="CvfB_WH"/>
</dbReference>